<sequence length="22" mass="2547">MDAERYVEIAHRAIRQCVLGSE</sequence>
<organism evidence="1 2">
    <name type="scientific">Senna tora</name>
    <dbReference type="NCBI Taxonomy" id="362788"/>
    <lineage>
        <taxon>Eukaryota</taxon>
        <taxon>Viridiplantae</taxon>
        <taxon>Streptophyta</taxon>
        <taxon>Embryophyta</taxon>
        <taxon>Tracheophyta</taxon>
        <taxon>Spermatophyta</taxon>
        <taxon>Magnoliopsida</taxon>
        <taxon>eudicotyledons</taxon>
        <taxon>Gunneridae</taxon>
        <taxon>Pentapetalae</taxon>
        <taxon>rosids</taxon>
        <taxon>fabids</taxon>
        <taxon>Fabales</taxon>
        <taxon>Fabaceae</taxon>
        <taxon>Caesalpinioideae</taxon>
        <taxon>Cassia clade</taxon>
        <taxon>Senna</taxon>
    </lineage>
</organism>
<accession>A0A834W932</accession>
<evidence type="ECO:0000313" key="2">
    <source>
        <dbReference type="Proteomes" id="UP000634136"/>
    </source>
</evidence>
<keyword evidence="2" id="KW-1185">Reference proteome</keyword>
<protein>
    <submittedName>
        <fullName evidence="1">Uncharacterized protein</fullName>
    </submittedName>
</protein>
<gene>
    <name evidence="1" type="ORF">G2W53_035277</name>
</gene>
<dbReference type="AlphaFoldDB" id="A0A834W932"/>
<comment type="caution">
    <text evidence="1">The sequence shown here is derived from an EMBL/GenBank/DDBJ whole genome shotgun (WGS) entry which is preliminary data.</text>
</comment>
<dbReference type="EMBL" id="JAAIUW010000011">
    <property type="protein sequence ID" value="KAF7808534.1"/>
    <property type="molecule type" value="Genomic_DNA"/>
</dbReference>
<proteinExistence type="predicted"/>
<dbReference type="Proteomes" id="UP000634136">
    <property type="component" value="Unassembled WGS sequence"/>
</dbReference>
<evidence type="ECO:0000313" key="1">
    <source>
        <dbReference type="EMBL" id="KAF7808534.1"/>
    </source>
</evidence>
<name>A0A834W932_9FABA</name>
<reference evidence="1" key="1">
    <citation type="submission" date="2020-09" db="EMBL/GenBank/DDBJ databases">
        <title>Genome-Enabled Discovery of Anthraquinone Biosynthesis in Senna tora.</title>
        <authorList>
            <person name="Kang S.-H."/>
            <person name="Pandey R.P."/>
            <person name="Lee C.-M."/>
            <person name="Sim J.-S."/>
            <person name="Jeong J.-T."/>
            <person name="Choi B.-S."/>
            <person name="Jung M."/>
            <person name="Ginzburg D."/>
            <person name="Zhao K."/>
            <person name="Won S.Y."/>
            <person name="Oh T.-J."/>
            <person name="Yu Y."/>
            <person name="Kim N.-H."/>
            <person name="Lee O.R."/>
            <person name="Lee T.-H."/>
            <person name="Bashyal P."/>
            <person name="Kim T.-S."/>
            <person name="Lee W.-H."/>
            <person name="Kawkins C."/>
            <person name="Kim C.-K."/>
            <person name="Kim J.S."/>
            <person name="Ahn B.O."/>
            <person name="Rhee S.Y."/>
            <person name="Sohng J.K."/>
        </authorList>
    </citation>
    <scope>NUCLEOTIDE SEQUENCE</scope>
    <source>
        <tissue evidence="1">Leaf</tissue>
    </source>
</reference>